<keyword evidence="2" id="KW-1185">Reference proteome</keyword>
<dbReference type="Gene3D" id="1.20.120.450">
    <property type="entry name" value="dinb family like domain"/>
    <property type="match status" value="1"/>
</dbReference>
<sequence>MMNKSIFKDVFDTYKAFDNLTVANSGAFQDQFPTSVWQILNHLIAWQAYQIGCLQGAIPEKHLSEVDTWVSEIVPPSEAILQEGVEKFKKQLQDIERVVDLLSASDEDVTDKLKIIQELAMHLSFHLGEVVLMRRMQGSYPMPHQMKAFLQS</sequence>
<dbReference type="Proteomes" id="UP000480178">
    <property type="component" value="Chromosome"/>
</dbReference>
<gene>
    <name evidence="1" type="ORF">GXP67_36355</name>
</gene>
<dbReference type="KEGG" id="rhoz:GXP67_36355"/>
<dbReference type="InterPro" id="IPR034660">
    <property type="entry name" value="DinB/YfiT-like"/>
</dbReference>
<evidence type="ECO:0008006" key="3">
    <source>
        <dbReference type="Google" id="ProtNLM"/>
    </source>
</evidence>
<protein>
    <recommendedName>
        <fullName evidence="3">DinB family protein</fullName>
    </recommendedName>
</protein>
<proteinExistence type="predicted"/>
<accession>A0A6C0GWR9</accession>
<dbReference type="RefSeq" id="WP_162447674.1">
    <property type="nucleotide sequence ID" value="NZ_CP048222.1"/>
</dbReference>
<evidence type="ECO:0000313" key="1">
    <source>
        <dbReference type="EMBL" id="QHT71750.1"/>
    </source>
</evidence>
<dbReference type="EMBL" id="CP048222">
    <property type="protein sequence ID" value="QHT71750.1"/>
    <property type="molecule type" value="Genomic_DNA"/>
</dbReference>
<reference evidence="1 2" key="1">
    <citation type="submission" date="2020-01" db="EMBL/GenBank/DDBJ databases">
        <authorList>
            <person name="Kim M.K."/>
        </authorList>
    </citation>
    <scope>NUCLEOTIDE SEQUENCE [LARGE SCALE GENOMIC DNA]</scope>
    <source>
        <strain evidence="1 2">172606-1</strain>
    </source>
</reference>
<dbReference type="SUPFAM" id="SSF109854">
    <property type="entry name" value="DinB/YfiT-like putative metalloenzymes"/>
    <property type="match status" value="1"/>
</dbReference>
<evidence type="ECO:0000313" key="2">
    <source>
        <dbReference type="Proteomes" id="UP000480178"/>
    </source>
</evidence>
<name>A0A6C0GWR9_9BACT</name>
<organism evidence="1 2">
    <name type="scientific">Rhodocytophaga rosea</name>
    <dbReference type="NCBI Taxonomy" id="2704465"/>
    <lineage>
        <taxon>Bacteria</taxon>
        <taxon>Pseudomonadati</taxon>
        <taxon>Bacteroidota</taxon>
        <taxon>Cytophagia</taxon>
        <taxon>Cytophagales</taxon>
        <taxon>Rhodocytophagaceae</taxon>
        <taxon>Rhodocytophaga</taxon>
    </lineage>
</organism>
<dbReference type="AlphaFoldDB" id="A0A6C0GWR9"/>